<organism evidence="6 7">
    <name type="scientific">Paramagnetospirillum kuznetsovii</name>
    <dbReference type="NCBI Taxonomy" id="2053833"/>
    <lineage>
        <taxon>Bacteria</taxon>
        <taxon>Pseudomonadati</taxon>
        <taxon>Pseudomonadota</taxon>
        <taxon>Alphaproteobacteria</taxon>
        <taxon>Rhodospirillales</taxon>
        <taxon>Magnetospirillaceae</taxon>
        <taxon>Paramagnetospirillum</taxon>
    </lineage>
</organism>
<evidence type="ECO:0000256" key="1">
    <source>
        <dbReference type="ARBA" id="ARBA00022553"/>
    </source>
</evidence>
<evidence type="ECO:0000256" key="3">
    <source>
        <dbReference type="ARBA" id="ARBA00022722"/>
    </source>
</evidence>
<dbReference type="EMBL" id="PGTO01000007">
    <property type="protein sequence ID" value="RAU21787.1"/>
    <property type="molecule type" value="Genomic_DNA"/>
</dbReference>
<protein>
    <recommendedName>
        <fullName evidence="8">DUF86 domain-containing protein</fullName>
    </recommendedName>
</protein>
<evidence type="ECO:0000313" key="6">
    <source>
        <dbReference type="EMBL" id="RAU21787.1"/>
    </source>
</evidence>
<dbReference type="AlphaFoldDB" id="A0A364NXZ7"/>
<sequence>MESMPSSRPLDRLGEVADNCERIQRYIGDMDFAAYAADQKTKDAVERCLQRISEAATKLGHSLDALYPEVNWKGARGIGNPLRHQYDQIHDADIWDGIVNDIPQLYHAAMAEIARLKALPED</sequence>
<dbReference type="InterPro" id="IPR008201">
    <property type="entry name" value="HepT-like"/>
</dbReference>
<dbReference type="Proteomes" id="UP000251075">
    <property type="component" value="Unassembled WGS sequence"/>
</dbReference>
<name>A0A364NXZ7_9PROT</name>
<dbReference type="GO" id="GO:0000166">
    <property type="term" value="F:nucleotide binding"/>
    <property type="evidence" value="ECO:0007669"/>
    <property type="project" value="UniProtKB-KW"/>
</dbReference>
<dbReference type="OrthoDB" id="4829434at2"/>
<dbReference type="GO" id="GO:0016787">
    <property type="term" value="F:hydrolase activity"/>
    <property type="evidence" value="ECO:0007669"/>
    <property type="project" value="UniProtKB-KW"/>
</dbReference>
<dbReference type="GO" id="GO:0110001">
    <property type="term" value="C:toxin-antitoxin complex"/>
    <property type="evidence" value="ECO:0007669"/>
    <property type="project" value="InterPro"/>
</dbReference>
<keyword evidence="1" id="KW-0597">Phosphoprotein</keyword>
<comment type="caution">
    <text evidence="6">The sequence shown here is derived from an EMBL/GenBank/DDBJ whole genome shotgun (WGS) entry which is preliminary data.</text>
</comment>
<dbReference type="PANTHER" id="PTHR34139">
    <property type="entry name" value="UPF0331 PROTEIN MJ0127"/>
    <property type="match status" value="1"/>
</dbReference>
<dbReference type="GO" id="GO:0004540">
    <property type="term" value="F:RNA nuclease activity"/>
    <property type="evidence" value="ECO:0007669"/>
    <property type="project" value="InterPro"/>
</dbReference>
<keyword evidence="3" id="KW-0540">Nuclease</keyword>
<reference evidence="6 7" key="1">
    <citation type="submission" date="2017-11" db="EMBL/GenBank/DDBJ databases">
        <title>Draft genome sequence of magnetotactic bacterium Magnetospirillum kuznetsovii LBB-42.</title>
        <authorList>
            <person name="Grouzdev D.S."/>
            <person name="Rysina M.S."/>
            <person name="Baslerov R.V."/>
            <person name="Koziaeva V."/>
        </authorList>
    </citation>
    <scope>NUCLEOTIDE SEQUENCE [LARGE SCALE GENOMIC DNA]</scope>
    <source>
        <strain evidence="6 7">LBB-42</strain>
    </source>
</reference>
<dbReference type="InterPro" id="IPR051813">
    <property type="entry name" value="HepT_RNase_toxin"/>
</dbReference>
<evidence type="ECO:0000256" key="5">
    <source>
        <dbReference type="ARBA" id="ARBA00022801"/>
    </source>
</evidence>
<keyword evidence="5" id="KW-0378">Hydrolase</keyword>
<keyword evidence="7" id="KW-1185">Reference proteome</keyword>
<evidence type="ECO:0008006" key="8">
    <source>
        <dbReference type="Google" id="ProtNLM"/>
    </source>
</evidence>
<gene>
    <name evidence="6" type="ORF">CU669_10790</name>
</gene>
<keyword evidence="2" id="KW-1277">Toxin-antitoxin system</keyword>
<keyword evidence="4" id="KW-0547">Nucleotide-binding</keyword>
<evidence type="ECO:0000256" key="2">
    <source>
        <dbReference type="ARBA" id="ARBA00022649"/>
    </source>
</evidence>
<dbReference type="Pfam" id="PF01934">
    <property type="entry name" value="HepT-like"/>
    <property type="match status" value="1"/>
</dbReference>
<evidence type="ECO:0000313" key="7">
    <source>
        <dbReference type="Proteomes" id="UP000251075"/>
    </source>
</evidence>
<accession>A0A364NXZ7</accession>
<evidence type="ECO:0000256" key="4">
    <source>
        <dbReference type="ARBA" id="ARBA00022741"/>
    </source>
</evidence>
<dbReference type="PANTHER" id="PTHR34139:SF1">
    <property type="entry name" value="RNASE MJ1380-RELATED"/>
    <property type="match status" value="1"/>
</dbReference>
<proteinExistence type="predicted"/>